<dbReference type="RefSeq" id="WP_057013274.1">
    <property type="nucleotide sequence ID" value="NZ_JYLH01000011.1"/>
</dbReference>
<dbReference type="Pfam" id="PF05016">
    <property type="entry name" value="ParE_toxin"/>
    <property type="match status" value="1"/>
</dbReference>
<dbReference type="Gene3D" id="3.30.2310.20">
    <property type="entry name" value="RelE-like"/>
    <property type="match status" value="1"/>
</dbReference>
<accession>A0A0R2Y6B0</accession>
<dbReference type="EMBL" id="JYLH01000011">
    <property type="protein sequence ID" value="KRP43798.1"/>
    <property type="molecule type" value="Genomic_DNA"/>
</dbReference>
<proteinExistence type="predicted"/>
<sequence>MSYSVVFSPEVLTQLDALEDYICDASSPLVATRFIDKLVSYCESLALFPLRGTRRDDLLTDLRITHYRRSTIIAFRVSPDCETVSIVGVFYGGQNYTALFQGEGNDCSLIDEKPAEN</sequence>
<name>A0A0R2Y6B0_9PSED</name>
<evidence type="ECO:0000313" key="2">
    <source>
        <dbReference type="EMBL" id="KRP43798.1"/>
    </source>
</evidence>
<evidence type="ECO:0000256" key="1">
    <source>
        <dbReference type="ARBA" id="ARBA00022649"/>
    </source>
</evidence>
<reference evidence="2 3" key="1">
    <citation type="submission" date="2015-02" db="EMBL/GenBank/DDBJ databases">
        <title>Pseudomonas helleri sp. nov. and Pseudomonas weihenstephanensis sp. nov., isolated from raw cows milk.</title>
        <authorList>
            <person name="von Neubeck M."/>
            <person name="Huptas C."/>
            <person name="Wenning M."/>
            <person name="Scherer S."/>
        </authorList>
    </citation>
    <scope>NUCLEOTIDE SEQUENCE [LARGE SCALE GENOMIC DNA]</scope>
    <source>
        <strain evidence="2 3">DSM 17149</strain>
    </source>
</reference>
<dbReference type="AlphaFoldDB" id="A0A0R2Y6B0"/>
<gene>
    <name evidence="2" type="ORF">TU73_17550</name>
</gene>
<dbReference type="InterPro" id="IPR007712">
    <property type="entry name" value="RelE/ParE_toxin"/>
</dbReference>
<comment type="caution">
    <text evidence="2">The sequence shown here is derived from an EMBL/GenBank/DDBJ whole genome shotgun (WGS) entry which is preliminary data.</text>
</comment>
<dbReference type="Proteomes" id="UP000051446">
    <property type="component" value="Unassembled WGS sequence"/>
</dbReference>
<dbReference type="InterPro" id="IPR035093">
    <property type="entry name" value="RelE/ParE_toxin_dom_sf"/>
</dbReference>
<organism evidence="2 3">
    <name type="scientific">Pseudomonas libanensis</name>
    <dbReference type="NCBI Taxonomy" id="75588"/>
    <lineage>
        <taxon>Bacteria</taxon>
        <taxon>Pseudomonadati</taxon>
        <taxon>Pseudomonadota</taxon>
        <taxon>Gammaproteobacteria</taxon>
        <taxon>Pseudomonadales</taxon>
        <taxon>Pseudomonadaceae</taxon>
        <taxon>Pseudomonas</taxon>
    </lineage>
</organism>
<evidence type="ECO:0000313" key="3">
    <source>
        <dbReference type="Proteomes" id="UP000051446"/>
    </source>
</evidence>
<protein>
    <submittedName>
        <fullName evidence="2">Plasmid stabilization protein</fullName>
    </submittedName>
</protein>
<keyword evidence="1" id="KW-1277">Toxin-antitoxin system</keyword>
<dbReference type="PATRIC" id="fig|75588.4.peg.257"/>